<dbReference type="InterPro" id="IPR016181">
    <property type="entry name" value="Acyl_CoA_acyltransferase"/>
</dbReference>
<dbReference type="Pfam" id="PF00583">
    <property type="entry name" value="Acetyltransf_1"/>
    <property type="match status" value="1"/>
</dbReference>
<evidence type="ECO:0000259" key="1">
    <source>
        <dbReference type="PROSITE" id="PS51186"/>
    </source>
</evidence>
<dbReference type="PANTHER" id="PTHR43072:SF8">
    <property type="entry name" value="ACYLTRANSFERASE FABY-RELATED"/>
    <property type="match status" value="1"/>
</dbReference>
<dbReference type="EMBL" id="CP019706">
    <property type="protein sequence ID" value="ARJ40656.1"/>
    <property type="molecule type" value="Genomic_DNA"/>
</dbReference>
<keyword evidence="3" id="KW-1185">Reference proteome</keyword>
<accession>A0A1W6B0Q1</accession>
<dbReference type="Proteomes" id="UP000192900">
    <property type="component" value="Chromosome"/>
</dbReference>
<proteinExistence type="predicted"/>
<evidence type="ECO:0000313" key="3">
    <source>
        <dbReference type="Proteomes" id="UP000192900"/>
    </source>
</evidence>
<keyword evidence="2" id="KW-0808">Transferase</keyword>
<dbReference type="InterPro" id="IPR000182">
    <property type="entry name" value="GNAT_dom"/>
</dbReference>
<dbReference type="PANTHER" id="PTHR43072">
    <property type="entry name" value="N-ACETYLTRANSFERASE"/>
    <property type="match status" value="1"/>
</dbReference>
<dbReference type="RefSeq" id="WP_085067511.1">
    <property type="nucleotide sequence ID" value="NZ_CP019706.1"/>
</dbReference>
<dbReference type="PROSITE" id="PS51186">
    <property type="entry name" value="GNAT"/>
    <property type="match status" value="1"/>
</dbReference>
<evidence type="ECO:0000313" key="2">
    <source>
        <dbReference type="EMBL" id="ARJ40656.1"/>
    </source>
</evidence>
<name>A0A1W6B0Q1_9GAMM</name>
<sequence length="180" mass="19952">MSEKAEPLLIRDAYAADIAAVSEIYAWHVQYGCASFEETPPDTAEMQARFLKVQAQEMPWLVAEQAGRLVGFSYASPYRPRPAYRYSVEESIYLAHDAAGRGIGSALLAALIARCEQGPWQQMLAIIGNGEQNIGSLKLHLRLGFRQVGVLKEVGFKHGAWRDTLIMQRALSSADRPAEE</sequence>
<dbReference type="AlphaFoldDB" id="A0A1W6B0Q1"/>
<reference evidence="2 3" key="1">
    <citation type="submission" date="2017-02" db="EMBL/GenBank/DDBJ databases">
        <title>Complete genome sequence of the drought resistance-promoting endophyte Pantoea alhagi LTYR-11Z.</title>
        <authorList>
            <person name="Zhang L."/>
        </authorList>
    </citation>
    <scope>NUCLEOTIDE SEQUENCE [LARGE SCALE GENOMIC DNA]</scope>
    <source>
        <strain evidence="2 3">LTYR-11Z</strain>
    </source>
</reference>
<organism evidence="2 3">
    <name type="scientific">Pantoea alhagi</name>
    <dbReference type="NCBI Taxonomy" id="1891675"/>
    <lineage>
        <taxon>Bacteria</taxon>
        <taxon>Pseudomonadati</taxon>
        <taxon>Pseudomonadota</taxon>
        <taxon>Gammaproteobacteria</taxon>
        <taxon>Enterobacterales</taxon>
        <taxon>Erwiniaceae</taxon>
        <taxon>Pantoea</taxon>
    </lineage>
</organism>
<dbReference type="OrthoDB" id="5459937at2"/>
<gene>
    <name evidence="2" type="ORF">B1H58_00690</name>
</gene>
<dbReference type="GO" id="GO:0016747">
    <property type="term" value="F:acyltransferase activity, transferring groups other than amino-acyl groups"/>
    <property type="evidence" value="ECO:0007669"/>
    <property type="project" value="InterPro"/>
</dbReference>
<feature type="domain" description="N-acetyltransferase" evidence="1">
    <location>
        <begin position="8"/>
        <end position="172"/>
    </location>
</feature>
<protein>
    <submittedName>
        <fullName evidence="2">GNAT family N-acetyltransferase</fullName>
    </submittedName>
</protein>
<dbReference type="KEGG" id="palh:B1H58_00690"/>
<dbReference type="Gene3D" id="3.40.630.30">
    <property type="match status" value="1"/>
</dbReference>
<dbReference type="CDD" id="cd04301">
    <property type="entry name" value="NAT_SF"/>
    <property type="match status" value="1"/>
</dbReference>
<dbReference type="SUPFAM" id="SSF55729">
    <property type="entry name" value="Acyl-CoA N-acyltransferases (Nat)"/>
    <property type="match status" value="1"/>
</dbReference>